<evidence type="ECO:0000256" key="1">
    <source>
        <dbReference type="SAM" id="MobiDB-lite"/>
    </source>
</evidence>
<dbReference type="Proteomes" id="UP001189429">
    <property type="component" value="Unassembled WGS sequence"/>
</dbReference>
<feature type="region of interest" description="Disordered" evidence="1">
    <location>
        <begin position="1"/>
        <end position="30"/>
    </location>
</feature>
<feature type="region of interest" description="Disordered" evidence="1">
    <location>
        <begin position="330"/>
        <end position="351"/>
    </location>
</feature>
<comment type="caution">
    <text evidence="2">The sequence shown here is derived from an EMBL/GenBank/DDBJ whole genome shotgun (WGS) entry which is preliminary data.</text>
</comment>
<evidence type="ECO:0000313" key="3">
    <source>
        <dbReference type="Proteomes" id="UP001189429"/>
    </source>
</evidence>
<name>A0ABN9RCN3_9DINO</name>
<organism evidence="2 3">
    <name type="scientific">Prorocentrum cordatum</name>
    <dbReference type="NCBI Taxonomy" id="2364126"/>
    <lineage>
        <taxon>Eukaryota</taxon>
        <taxon>Sar</taxon>
        <taxon>Alveolata</taxon>
        <taxon>Dinophyceae</taxon>
        <taxon>Prorocentrales</taxon>
        <taxon>Prorocentraceae</taxon>
        <taxon>Prorocentrum</taxon>
    </lineage>
</organism>
<gene>
    <name evidence="2" type="ORF">PCOR1329_LOCUS19574</name>
</gene>
<proteinExistence type="predicted"/>
<evidence type="ECO:0000313" key="2">
    <source>
        <dbReference type="EMBL" id="CAK0816746.1"/>
    </source>
</evidence>
<sequence>MPSGPLSRAWGPSPACGWRRRGGPPPGSRRTRTEMLSLFGALAERQAGAGSEDDPLSQLVGIIRQHAKPTREDWNERLSDPTLTVCVRALARTITGDWEACRRVVRLGLIGFVRRIFLSDRAERDTSPMCGTEYPALQLALADLLAEVMLSGAGEAMRRHQKLGLGGGRINVGWSMSSSAGFADRPTSREDQPEVLTQISRNVVQSTLIGEAALASEALVESVAAAQARYDHALVWAVLSALRRAAEQPMCCHPGAPPALRPAARAAPPARPLRGLRRAAPAPGRAAAAAAAPGDLARAAGLPPAGGPRAGAVHRDRQGQVAGLVRLAAGAPGAQRAGARPGRGARGGLGGGLGGRFPDVACLRGWRQTPSTASAAEASSC</sequence>
<dbReference type="EMBL" id="CAUYUJ010006258">
    <property type="protein sequence ID" value="CAK0816746.1"/>
    <property type="molecule type" value="Genomic_DNA"/>
</dbReference>
<protein>
    <submittedName>
        <fullName evidence="2">Uncharacterized protein</fullName>
    </submittedName>
</protein>
<reference evidence="2" key="1">
    <citation type="submission" date="2023-10" db="EMBL/GenBank/DDBJ databases">
        <authorList>
            <person name="Chen Y."/>
            <person name="Shah S."/>
            <person name="Dougan E. K."/>
            <person name="Thang M."/>
            <person name="Chan C."/>
        </authorList>
    </citation>
    <scope>NUCLEOTIDE SEQUENCE [LARGE SCALE GENOMIC DNA]</scope>
</reference>
<accession>A0ABN9RCN3</accession>
<keyword evidence="3" id="KW-1185">Reference proteome</keyword>
<feature type="compositionally biased region" description="Low complexity" evidence="1">
    <location>
        <begin position="330"/>
        <end position="342"/>
    </location>
</feature>